<reference evidence="5" key="1">
    <citation type="journal article" date="2019" name="Int. J. Syst. Evol. Microbiol.">
        <title>The Global Catalogue of Microorganisms (GCM) 10K type strain sequencing project: providing services to taxonomists for standard genome sequencing and annotation.</title>
        <authorList>
            <consortium name="The Broad Institute Genomics Platform"/>
            <consortium name="The Broad Institute Genome Sequencing Center for Infectious Disease"/>
            <person name="Wu L."/>
            <person name="Ma J."/>
        </authorList>
    </citation>
    <scope>NUCLEOTIDE SEQUENCE [LARGE SCALE GENOMIC DNA]</scope>
    <source>
        <strain evidence="5">KCTC 52368</strain>
    </source>
</reference>
<keyword evidence="5" id="KW-1185">Reference proteome</keyword>
<dbReference type="CDD" id="cd15482">
    <property type="entry name" value="Sialidase_non-viral"/>
    <property type="match status" value="1"/>
</dbReference>
<accession>A0ABW5N104</accession>
<dbReference type="SUPFAM" id="SSF110296">
    <property type="entry name" value="Oligoxyloglucan reducing end-specific cellobiohydrolase"/>
    <property type="match status" value="2"/>
</dbReference>
<feature type="domain" description="Secretion system C-terminal sorting" evidence="3">
    <location>
        <begin position="1359"/>
        <end position="1432"/>
    </location>
</feature>
<dbReference type="PROSITE" id="PS00018">
    <property type="entry name" value="EF_HAND_1"/>
    <property type="match status" value="1"/>
</dbReference>
<dbReference type="Pfam" id="PF02412">
    <property type="entry name" value="TSP_3"/>
    <property type="match status" value="3"/>
</dbReference>
<dbReference type="SUPFAM" id="SSF103647">
    <property type="entry name" value="TSP type-3 repeat"/>
    <property type="match status" value="1"/>
</dbReference>
<dbReference type="PROSITE" id="PS51234">
    <property type="entry name" value="TSP3"/>
    <property type="match status" value="1"/>
</dbReference>
<dbReference type="InterPro" id="IPR052025">
    <property type="entry name" value="Xyloglucanase_GH74"/>
</dbReference>
<dbReference type="InterPro" id="IPR003367">
    <property type="entry name" value="Thrombospondin_3-like_rpt"/>
</dbReference>
<evidence type="ECO:0000256" key="2">
    <source>
        <dbReference type="SAM" id="SignalP"/>
    </source>
</evidence>
<name>A0ABW5N104_9FLAO</name>
<dbReference type="InterPro" id="IPR028974">
    <property type="entry name" value="TSP_type-3_rpt"/>
</dbReference>
<dbReference type="InterPro" id="IPR026444">
    <property type="entry name" value="Secre_tail"/>
</dbReference>
<dbReference type="PANTHER" id="PTHR43739:SF5">
    <property type="entry name" value="EXO-ALPHA-SIALIDASE"/>
    <property type="match status" value="1"/>
</dbReference>
<dbReference type="NCBIfam" id="TIGR04183">
    <property type="entry name" value="Por_Secre_tail"/>
    <property type="match status" value="1"/>
</dbReference>
<dbReference type="Proteomes" id="UP001597526">
    <property type="component" value="Unassembled WGS sequence"/>
</dbReference>
<sequence>MKRKLHYTFILALCGLSLTAQFNQNAPWMKELKKSSKTNKNTDRPVYSIDEISEAFEDYWLDKDKNAKGSGYKPFKRWESYWTNFADSKGYLPTARELWNTWENKSRSLGPVNPVSNWSSIGPFATGVLSGSLPGQGRINAIKLDPNNSNIWYAGAPAGGIWKSTDAGLNWTNLFDDFPQIGVSGIAIDPNNSDIIYIATGDDDAADSFSAGVFKSLDGGTTWNQTGLNPSNQTQFDVLNEIVVDPNDSNTIWVAGTQGLQRSIDGGTTWEVRQSGNITDFILKPGDSNTIYAVSGDTGATLNSAATTEFYKSTDGGDTFNQIIDILPTNEGRMVLGVSEANPDVVYILVAGKFNNSSPYRGLFKSVDSGESFTETANTTNVFESSQAWFDLAMVVSPTDENEIYTGVLNLWKSTDGGDSFNKLNNWNVNDVAYTHADIHTLKFFGNQLFCGSDGGLYMSENGGDTFTNFSDGLVVSQFYRISIGKNDSSRIVGGTQDNAGFVFNNNNWNVYTGGDGMDYEIDPTNSNIAYGFTQNGGFLFITNNLGETVSTVSAPRGDSGNLNGNWITPLAVDGEGEVYSAYDKVYKLVNNTWVENSGLIGSGNIDDLEIDQNNPMIMYAANGDGLFRSEDAGVTFELIDSFGTQISDIAINGNNSNIVYLTTSARVGTSQAGQPGGRSVFKVEVDGNNLVSSENITFDLPTDQAFFSIVHQGRNTTNPIYVGTSLGVYRLDDTITEWEDYFTNFPSVAVGDIEIDLNNELIIASTYGRGVWQSAIPIETPDNDIALTALSPNEGLINCGEIIPELTVENNGLNVINQIDIVYSVNNGANQNFTFNGTINSGETSTIQLPAIVLTEKSVIEFNATTTITNDAYSDNNTRSVTILPSEIANGGAVFDFETPESALITYNADDDGSVWERGVATGVLLNTEDSGNQVYGTTLNGNHPDATRGFILSGCYELSSITAPVLKFDMAYDLENNFDVVYVEYTTDNGENWNVLGQLGSQPNWYNSDRTNASSGADDDCQNCPGAQWLGTNATMTEYAYDFNANAALGETDLTGESNVIFRIVFHSDPAVNQEGAIIDNFQVEGFQDDEDDDNDGILDVDDNCPLIGNANQLDTDSDGEGDVCDTDDDNDGILDSNDICPLIENPGQEDFDNDGIGDVCDDDIDNDGVPNAFDTCNSTPPNSTVNVDGCAIFSLPSNNFSVSAIGESCISSDNGSINIVAQTSLDYTATLTGNGSSSSADFNTETSFTGLASGTYEVCFTVAGQADYLRCVEVAIEQPEDLSVTSKVNSLNNEITLSLSGAESYIITLNNERFTTTQSSITLPLTKVENSLSVKTEKDCQGIYEERVVLTSDIFVYPNPIYDGELNIFLGSLDINDVETSIFNISGKQVFRKKYNANNGNVRLNISGLADGIYLLNLKANNTLLNYKIIKK</sequence>
<dbReference type="EMBL" id="JBHULB010000078">
    <property type="protein sequence ID" value="MFD2588420.1"/>
    <property type="molecule type" value="Genomic_DNA"/>
</dbReference>
<dbReference type="Gene3D" id="2.130.10.10">
    <property type="entry name" value="YVTN repeat-like/Quinoprotein amine dehydrogenase"/>
    <property type="match status" value="4"/>
</dbReference>
<comment type="caution">
    <text evidence="4">The sequence shown here is derived from an EMBL/GenBank/DDBJ whole genome shotgun (WGS) entry which is preliminary data.</text>
</comment>
<proteinExistence type="predicted"/>
<organism evidence="4 5">
    <name type="scientific">Croceitalea marina</name>
    <dbReference type="NCBI Taxonomy" id="1775166"/>
    <lineage>
        <taxon>Bacteria</taxon>
        <taxon>Pseudomonadati</taxon>
        <taxon>Bacteroidota</taxon>
        <taxon>Flavobacteriia</taxon>
        <taxon>Flavobacteriales</taxon>
        <taxon>Flavobacteriaceae</taxon>
        <taxon>Croceitalea</taxon>
    </lineage>
</organism>
<evidence type="ECO:0000256" key="1">
    <source>
        <dbReference type="ARBA" id="ARBA00022729"/>
    </source>
</evidence>
<evidence type="ECO:0000313" key="4">
    <source>
        <dbReference type="EMBL" id="MFD2588420.1"/>
    </source>
</evidence>
<dbReference type="RefSeq" id="WP_377767948.1">
    <property type="nucleotide sequence ID" value="NZ_JBHULB010000078.1"/>
</dbReference>
<dbReference type="InterPro" id="IPR017897">
    <property type="entry name" value="Thrombospondin_3_rpt"/>
</dbReference>
<dbReference type="Pfam" id="PF18962">
    <property type="entry name" value="Por_Secre_tail"/>
    <property type="match status" value="1"/>
</dbReference>
<dbReference type="PANTHER" id="PTHR43739">
    <property type="entry name" value="XYLOGLUCANASE (EUROFUNG)"/>
    <property type="match status" value="1"/>
</dbReference>
<evidence type="ECO:0000259" key="3">
    <source>
        <dbReference type="Pfam" id="PF18962"/>
    </source>
</evidence>
<evidence type="ECO:0000313" key="5">
    <source>
        <dbReference type="Proteomes" id="UP001597526"/>
    </source>
</evidence>
<keyword evidence="1 2" id="KW-0732">Signal</keyword>
<feature type="chain" id="PRO_5045576580" evidence="2">
    <location>
        <begin position="23"/>
        <end position="1435"/>
    </location>
</feature>
<protein>
    <submittedName>
        <fullName evidence="4">Thrombospondin type 3 repeat-containing protein</fullName>
    </submittedName>
</protein>
<dbReference type="InterPro" id="IPR018247">
    <property type="entry name" value="EF_Hand_1_Ca_BS"/>
</dbReference>
<gene>
    <name evidence="4" type="ORF">ACFSQJ_15900</name>
</gene>
<dbReference type="InterPro" id="IPR015943">
    <property type="entry name" value="WD40/YVTN_repeat-like_dom_sf"/>
</dbReference>
<feature type="signal peptide" evidence="2">
    <location>
        <begin position="1"/>
        <end position="22"/>
    </location>
</feature>
<dbReference type="Gene3D" id="4.10.1080.10">
    <property type="entry name" value="TSP type-3 repeat"/>
    <property type="match status" value="1"/>
</dbReference>